<dbReference type="InterPro" id="IPR057919">
    <property type="entry name" value="PhiKZ_Gp91"/>
</dbReference>
<accession>A0A481W4C0</accession>
<organism evidence="1 2">
    <name type="scientific">Pseudomonas phage Psa21</name>
    <dbReference type="NCBI Taxonomy" id="2530023"/>
    <lineage>
        <taxon>Viruses</taxon>
        <taxon>Duplodnaviria</taxon>
        <taxon>Heunggongvirae</taxon>
        <taxon>Uroviricota</taxon>
        <taxon>Caudoviricetes</taxon>
        <taxon>Chimalliviridae</taxon>
        <taxon>Tepukevirus</taxon>
        <taxon>Tepukevirus Psa21</taxon>
    </lineage>
</organism>
<proteinExistence type="predicted"/>
<protein>
    <submittedName>
        <fullName evidence="1">Virion structural protein</fullName>
    </submittedName>
</protein>
<dbReference type="Proteomes" id="UP000294134">
    <property type="component" value="Segment"/>
</dbReference>
<name>A0A481W4C0_9CAUD</name>
<dbReference type="Pfam" id="PF25618">
    <property type="entry name" value="PhiKZ_gp91"/>
    <property type="match status" value="1"/>
</dbReference>
<gene>
    <name evidence="1" type="ORF">PSA21_101</name>
</gene>
<reference evidence="1 2" key="1">
    <citation type="submission" date="2019-02" db="EMBL/GenBank/DDBJ databases">
        <authorList>
            <person name="Frampton R.A."/>
            <person name="Wojtus J.K."/>
            <person name="Fineran P.C."/>
            <person name="Hendrickson H.L."/>
        </authorList>
    </citation>
    <scope>NUCLEOTIDE SEQUENCE [LARGE SCALE GENOMIC DNA]</scope>
</reference>
<sequence length="173" mass="20209">MGTNSVKMNSDYSGGQAQAQRRYITSVRDERVRDLFLEFTTFPTRTVHWEFRRRVIAEALRLLGGNYNWFILQDNNAQRVDWNYKFLLDTIRFIATGRRELAIHSWPVMLSDEPPTGLQLIGSRSEVQDLFKQLALSTSIEAMIQKWCMQPKGFDDLMYTLHLLFGKATVRVK</sequence>
<evidence type="ECO:0000313" key="2">
    <source>
        <dbReference type="Proteomes" id="UP000294134"/>
    </source>
</evidence>
<dbReference type="EMBL" id="MK552327">
    <property type="protein sequence ID" value="QBJ02629.1"/>
    <property type="molecule type" value="Genomic_DNA"/>
</dbReference>
<keyword evidence="2" id="KW-1185">Reference proteome</keyword>
<evidence type="ECO:0000313" key="1">
    <source>
        <dbReference type="EMBL" id="QBJ02629.1"/>
    </source>
</evidence>